<evidence type="ECO:0000313" key="3">
    <source>
        <dbReference type="Proteomes" id="UP000019812"/>
    </source>
</evidence>
<feature type="compositionally biased region" description="Gly residues" evidence="1">
    <location>
        <begin position="211"/>
        <end position="220"/>
    </location>
</feature>
<name>A0A084XW28_9PROT</name>
<dbReference type="AlphaFoldDB" id="A0A084XW28"/>
<feature type="region of interest" description="Disordered" evidence="1">
    <location>
        <begin position="193"/>
        <end position="220"/>
    </location>
</feature>
<feature type="compositionally biased region" description="Basic and acidic residues" evidence="1">
    <location>
        <begin position="198"/>
        <end position="208"/>
    </location>
</feature>
<dbReference type="Proteomes" id="UP000019812">
    <property type="component" value="Unassembled WGS sequence"/>
</dbReference>
<dbReference type="EMBL" id="JDSS02000039">
    <property type="protein sequence ID" value="KFB66672.1"/>
    <property type="molecule type" value="Genomic_DNA"/>
</dbReference>
<organism evidence="2 3">
    <name type="scientific">Candidatus Accumulibacter vicinus</name>
    <dbReference type="NCBI Taxonomy" id="2954382"/>
    <lineage>
        <taxon>Bacteria</taxon>
        <taxon>Pseudomonadati</taxon>
        <taxon>Pseudomonadota</taxon>
        <taxon>Betaproteobacteria</taxon>
        <taxon>Candidatus Accumulibacter</taxon>
    </lineage>
</organism>
<comment type="caution">
    <text evidence="2">The sequence shown here is derived from an EMBL/GenBank/DDBJ whole genome shotgun (WGS) entry which is preliminary data.</text>
</comment>
<reference evidence="2 3" key="1">
    <citation type="submission" date="2014-07" db="EMBL/GenBank/DDBJ databases">
        <title>Expanding our view of genomic diversity in Candidatus Accumulibacter clades.</title>
        <authorList>
            <person name="Skennerton C.T."/>
            <person name="Barr J.J."/>
            <person name="Slater F.R."/>
            <person name="Bond P.L."/>
            <person name="Tyson G.W."/>
        </authorList>
    </citation>
    <scope>NUCLEOTIDE SEQUENCE [LARGE SCALE GENOMIC DNA]</scope>
    <source>
        <strain evidence="3">SK-01</strain>
    </source>
</reference>
<feature type="region of interest" description="Disordered" evidence="1">
    <location>
        <begin position="1"/>
        <end position="37"/>
    </location>
</feature>
<sequence>MITKTQGYAQCQTAARQRQDRARQGHDEGAGAGRDGDKRAAIAQLALIADAEQPRCIRERARQRSQVHHSGFMQGLAGRLAADDAVAGDGCGFRHAAGRPTEAEAPRLRRVIERDLQRRNRGGDLAIAAQRVNSGRPGEQNQRIQIRQCLQRQLHGAGGVVQGAGAVGGTRADELALAVVGQPVPFPEGQVIHHQRAGGRDWRERSDIDQGAGGDVDGQP</sequence>
<protein>
    <submittedName>
        <fullName evidence="2">Uncharacterized protein</fullName>
    </submittedName>
</protein>
<proteinExistence type="predicted"/>
<gene>
    <name evidence="2" type="ORF">CAPSK01_004037</name>
</gene>
<feature type="compositionally biased region" description="Basic and acidic residues" evidence="1">
    <location>
        <begin position="17"/>
        <end position="37"/>
    </location>
</feature>
<evidence type="ECO:0000256" key="1">
    <source>
        <dbReference type="SAM" id="MobiDB-lite"/>
    </source>
</evidence>
<accession>A0A084XW28</accession>
<evidence type="ECO:0000313" key="2">
    <source>
        <dbReference type="EMBL" id="KFB66672.1"/>
    </source>
</evidence>